<dbReference type="AlphaFoldDB" id="A0AAD5C015"/>
<sequence>MALRLHGSLTLPRSSEAAVGGGIAAWRCVSVTKTNNKCDLSSIIVLPPHSWFLNLLEVGIEEKERRVGAGGVGLSWWSAVVIGAAATLEKEEKGRMTFNKVDVAFGQQRYLHCQLAERAAS</sequence>
<comment type="caution">
    <text evidence="1">The sequence shown here is derived from an EMBL/GenBank/DDBJ whole genome shotgun (WGS) entry which is preliminary data.</text>
</comment>
<organism evidence="1 2">
    <name type="scientific">Ambrosia artemisiifolia</name>
    <name type="common">Common ragweed</name>
    <dbReference type="NCBI Taxonomy" id="4212"/>
    <lineage>
        <taxon>Eukaryota</taxon>
        <taxon>Viridiplantae</taxon>
        <taxon>Streptophyta</taxon>
        <taxon>Embryophyta</taxon>
        <taxon>Tracheophyta</taxon>
        <taxon>Spermatophyta</taxon>
        <taxon>Magnoliopsida</taxon>
        <taxon>eudicotyledons</taxon>
        <taxon>Gunneridae</taxon>
        <taxon>Pentapetalae</taxon>
        <taxon>asterids</taxon>
        <taxon>campanulids</taxon>
        <taxon>Asterales</taxon>
        <taxon>Asteraceae</taxon>
        <taxon>Asteroideae</taxon>
        <taxon>Heliantheae alliance</taxon>
        <taxon>Heliantheae</taxon>
        <taxon>Ambrosia</taxon>
    </lineage>
</organism>
<reference evidence="1" key="1">
    <citation type="submission" date="2022-06" db="EMBL/GenBank/DDBJ databases">
        <title>Uncovering the hologenomic basis of an extraordinary plant invasion.</title>
        <authorList>
            <person name="Bieker V.C."/>
            <person name="Martin M.D."/>
            <person name="Gilbert T."/>
            <person name="Hodgins K."/>
            <person name="Battlay P."/>
            <person name="Petersen B."/>
            <person name="Wilson J."/>
        </authorList>
    </citation>
    <scope>NUCLEOTIDE SEQUENCE</scope>
    <source>
        <strain evidence="1">AA19_3_7</strain>
        <tissue evidence="1">Leaf</tissue>
    </source>
</reference>
<accession>A0AAD5C015</accession>
<dbReference type="EMBL" id="JAMZMK010010192">
    <property type="protein sequence ID" value="KAI7732637.1"/>
    <property type="molecule type" value="Genomic_DNA"/>
</dbReference>
<keyword evidence="2" id="KW-1185">Reference proteome</keyword>
<name>A0AAD5C015_AMBAR</name>
<dbReference type="Proteomes" id="UP001206925">
    <property type="component" value="Unassembled WGS sequence"/>
</dbReference>
<evidence type="ECO:0000313" key="2">
    <source>
        <dbReference type="Proteomes" id="UP001206925"/>
    </source>
</evidence>
<protein>
    <submittedName>
        <fullName evidence="1">Uncharacterized protein</fullName>
    </submittedName>
</protein>
<evidence type="ECO:0000313" key="1">
    <source>
        <dbReference type="EMBL" id="KAI7732637.1"/>
    </source>
</evidence>
<gene>
    <name evidence="1" type="ORF">M8C21_001637</name>
</gene>
<proteinExistence type="predicted"/>